<name>A0ABT3FXH8_9BACT</name>
<organism evidence="6 7">
    <name type="scientific">Luteolibacter rhizosphaerae</name>
    <dbReference type="NCBI Taxonomy" id="2989719"/>
    <lineage>
        <taxon>Bacteria</taxon>
        <taxon>Pseudomonadati</taxon>
        <taxon>Verrucomicrobiota</taxon>
        <taxon>Verrucomicrobiia</taxon>
        <taxon>Verrucomicrobiales</taxon>
        <taxon>Verrucomicrobiaceae</taxon>
        <taxon>Luteolibacter</taxon>
    </lineage>
</organism>
<evidence type="ECO:0000256" key="3">
    <source>
        <dbReference type="ARBA" id="ARBA00023004"/>
    </source>
</evidence>
<sequence length="347" mass="37593">MSKTLLLLGLGLLPAWGEQLLTYDNRPLGKADEPLVLSTYLPDVGLDAAVFSQHHDSAPAPKYNPGKGEDVPGEEKPIPAIIAAYAVSFGPGLAYTFDTTECRPLYAWQGGFLDMTAYWGDQKRGSRVSFDYIPRLVGTLFYKAEGKHPLSIDGKGVDELGGPTYVGYSLVKGTPRWEFKAGAHTVTVLMKPSAKELSYEAEVTCDPPAPLAWREGGFVAEGEGKLAFTYSGKSLSTHQGYKVQIDLRKPNVQAGETLFNNYGCIGCHSLDGSKGHGPSVGGLADHMVELEGADSVKADREYLLESIKNPNAKIVKGYPPNYMPPFGLPEVEYDSLVLFIQSLSKPE</sequence>
<evidence type="ECO:0000259" key="5">
    <source>
        <dbReference type="PROSITE" id="PS51007"/>
    </source>
</evidence>
<dbReference type="InterPro" id="IPR009056">
    <property type="entry name" value="Cyt_c-like_dom"/>
</dbReference>
<evidence type="ECO:0000256" key="4">
    <source>
        <dbReference type="PROSITE-ProRule" id="PRU00433"/>
    </source>
</evidence>
<comment type="caution">
    <text evidence="6">The sequence shown here is derived from an EMBL/GenBank/DDBJ whole genome shotgun (WGS) entry which is preliminary data.</text>
</comment>
<dbReference type="EMBL" id="JAPDDR010000001">
    <property type="protein sequence ID" value="MCW1911971.1"/>
    <property type="molecule type" value="Genomic_DNA"/>
</dbReference>
<dbReference type="InterPro" id="IPR036909">
    <property type="entry name" value="Cyt_c-like_dom_sf"/>
</dbReference>
<accession>A0ABT3FXH8</accession>
<dbReference type="Pfam" id="PF00034">
    <property type="entry name" value="Cytochrom_C"/>
    <property type="match status" value="1"/>
</dbReference>
<dbReference type="Proteomes" id="UP001165653">
    <property type="component" value="Unassembled WGS sequence"/>
</dbReference>
<evidence type="ECO:0000313" key="6">
    <source>
        <dbReference type="EMBL" id="MCW1911971.1"/>
    </source>
</evidence>
<gene>
    <name evidence="6" type="ORF">OJ996_00190</name>
</gene>
<evidence type="ECO:0000256" key="2">
    <source>
        <dbReference type="ARBA" id="ARBA00022723"/>
    </source>
</evidence>
<evidence type="ECO:0000256" key="1">
    <source>
        <dbReference type="ARBA" id="ARBA00022617"/>
    </source>
</evidence>
<keyword evidence="2 4" id="KW-0479">Metal-binding</keyword>
<protein>
    <submittedName>
        <fullName evidence="6">Cytochrome c</fullName>
    </submittedName>
</protein>
<evidence type="ECO:0000313" key="7">
    <source>
        <dbReference type="Proteomes" id="UP001165653"/>
    </source>
</evidence>
<dbReference type="Gene3D" id="1.10.760.10">
    <property type="entry name" value="Cytochrome c-like domain"/>
    <property type="match status" value="1"/>
</dbReference>
<keyword evidence="3 4" id="KW-0408">Iron</keyword>
<dbReference type="SUPFAM" id="SSF46626">
    <property type="entry name" value="Cytochrome c"/>
    <property type="match status" value="1"/>
</dbReference>
<proteinExistence type="predicted"/>
<dbReference type="RefSeq" id="WP_264509925.1">
    <property type="nucleotide sequence ID" value="NZ_JAPDDR010000001.1"/>
</dbReference>
<keyword evidence="7" id="KW-1185">Reference proteome</keyword>
<keyword evidence="1 4" id="KW-0349">Heme</keyword>
<dbReference type="PROSITE" id="PS51007">
    <property type="entry name" value="CYTC"/>
    <property type="match status" value="1"/>
</dbReference>
<feature type="domain" description="Cytochrome c" evidence="5">
    <location>
        <begin position="250"/>
        <end position="344"/>
    </location>
</feature>
<reference evidence="6" key="1">
    <citation type="submission" date="2022-10" db="EMBL/GenBank/DDBJ databases">
        <title>Luteolibacter sp. GHJ8, whole genome shotgun sequencing project.</title>
        <authorList>
            <person name="Zhao G."/>
            <person name="Shen L."/>
        </authorList>
    </citation>
    <scope>NUCLEOTIDE SEQUENCE</scope>
    <source>
        <strain evidence="6">GHJ8</strain>
    </source>
</reference>